<dbReference type="Pfam" id="PF01235">
    <property type="entry name" value="Na_Ala_symp"/>
    <property type="match status" value="1"/>
</dbReference>
<protein>
    <submittedName>
        <fullName evidence="9">Sodium:alanine symporter family protein</fullName>
    </submittedName>
</protein>
<dbReference type="Proteomes" id="UP001446032">
    <property type="component" value="Unassembled WGS sequence"/>
</dbReference>
<dbReference type="Gene3D" id="1.20.1740.10">
    <property type="entry name" value="Amino acid/polyamine transporter I"/>
    <property type="match status" value="1"/>
</dbReference>
<feature type="transmembrane region" description="Helical" evidence="8">
    <location>
        <begin position="148"/>
        <end position="168"/>
    </location>
</feature>
<dbReference type="EMBL" id="JBBMEI010000004">
    <property type="protein sequence ID" value="MEQ2357211.1"/>
    <property type="molecule type" value="Genomic_DNA"/>
</dbReference>
<feature type="transmembrane region" description="Helical" evidence="8">
    <location>
        <begin position="310"/>
        <end position="331"/>
    </location>
</feature>
<feature type="transmembrane region" description="Helical" evidence="8">
    <location>
        <begin position="12"/>
        <end position="30"/>
    </location>
</feature>
<evidence type="ECO:0000256" key="2">
    <source>
        <dbReference type="ARBA" id="ARBA00009261"/>
    </source>
</evidence>
<evidence type="ECO:0000256" key="4">
    <source>
        <dbReference type="ARBA" id="ARBA00022475"/>
    </source>
</evidence>
<evidence type="ECO:0000256" key="5">
    <source>
        <dbReference type="ARBA" id="ARBA00022692"/>
    </source>
</evidence>
<evidence type="ECO:0000256" key="6">
    <source>
        <dbReference type="ARBA" id="ARBA00022989"/>
    </source>
</evidence>
<dbReference type="PANTHER" id="PTHR30330">
    <property type="entry name" value="AGSS FAMILY TRANSPORTER, SODIUM-ALANINE"/>
    <property type="match status" value="1"/>
</dbReference>
<dbReference type="PANTHER" id="PTHR30330:SF14">
    <property type="entry name" value="SODIUM_AMINO ACID (ALANINE) SYMPORTER"/>
    <property type="match status" value="1"/>
</dbReference>
<keyword evidence="4 8" id="KW-1003">Cell membrane</keyword>
<comment type="caution">
    <text evidence="9">The sequence shown here is derived from an EMBL/GenBank/DDBJ whole genome shotgun (WGS) entry which is preliminary data.</text>
</comment>
<feature type="transmembrane region" description="Helical" evidence="8">
    <location>
        <begin position="188"/>
        <end position="206"/>
    </location>
</feature>
<proteinExistence type="inferred from homology"/>
<reference evidence="9 10" key="1">
    <citation type="submission" date="2024-03" db="EMBL/GenBank/DDBJ databases">
        <title>Human intestinal bacterial collection.</title>
        <authorList>
            <person name="Pauvert C."/>
            <person name="Hitch T.C.A."/>
            <person name="Clavel T."/>
        </authorList>
    </citation>
    <scope>NUCLEOTIDE SEQUENCE [LARGE SCALE GENOMIC DNA]</scope>
    <source>
        <strain evidence="9 10">CLA-AA-H95</strain>
    </source>
</reference>
<dbReference type="NCBIfam" id="TIGR00835">
    <property type="entry name" value="agcS"/>
    <property type="match status" value="1"/>
</dbReference>
<keyword evidence="6 8" id="KW-1133">Transmembrane helix</keyword>
<dbReference type="RefSeq" id="WP_227221908.1">
    <property type="nucleotide sequence ID" value="NZ_JBBMEI010000004.1"/>
</dbReference>
<comment type="subcellular location">
    <subcellularLocation>
        <location evidence="1 8">Cell membrane</location>
        <topology evidence="1 8">Multi-pass membrane protein</topology>
    </subcellularLocation>
</comment>
<organism evidence="9 10">
    <name type="scientific">Blautia intestinihominis</name>
    <dbReference type="NCBI Taxonomy" id="3133152"/>
    <lineage>
        <taxon>Bacteria</taxon>
        <taxon>Bacillati</taxon>
        <taxon>Bacillota</taxon>
        <taxon>Clostridia</taxon>
        <taxon>Lachnospirales</taxon>
        <taxon>Lachnospiraceae</taxon>
        <taxon>Blautia</taxon>
    </lineage>
</organism>
<feature type="transmembrane region" description="Helical" evidence="8">
    <location>
        <begin position="397"/>
        <end position="415"/>
    </location>
</feature>
<feature type="transmembrane region" description="Helical" evidence="8">
    <location>
        <begin position="351"/>
        <end position="376"/>
    </location>
</feature>
<feature type="transmembrane region" description="Helical" evidence="8">
    <location>
        <begin position="96"/>
        <end position="121"/>
    </location>
</feature>
<feature type="transmembrane region" description="Helical" evidence="8">
    <location>
        <begin position="68"/>
        <end position="90"/>
    </location>
</feature>
<evidence type="ECO:0000256" key="3">
    <source>
        <dbReference type="ARBA" id="ARBA00022448"/>
    </source>
</evidence>
<gene>
    <name evidence="9" type="ORF">WMO75_02450</name>
</gene>
<evidence type="ECO:0000256" key="8">
    <source>
        <dbReference type="RuleBase" id="RU363064"/>
    </source>
</evidence>
<evidence type="ECO:0000313" key="9">
    <source>
        <dbReference type="EMBL" id="MEQ2357211.1"/>
    </source>
</evidence>
<keyword evidence="8" id="KW-0769">Symport</keyword>
<sequence>MFALFENLTNWLWGLPLLITILVTGIYLTIRSGFFQFRHFGHIIKNMFSKERREEGGDDGKSLTPFQAISIAIGGTVGVSNMSGVATAIATGGPGALFWLWVAALLAMVIKMTEVTLAVYYREKQPNGEYLGGPTYYMQKGLGDEKKLPFWKIFAVLFGGCIFMTWFITLQNYTVSEAVGSTFKLPYIVPSLLYVLAIYVIIIGGVKKVGVISSYMTPIMCLLYILGSLFILITNFEQLPAAFGMIFKGAFTTQAAVGGFLGAGVATCMRLGFARSVYSNEAGWGTSPMIHASAKTDHPVKQGLMGAFEVFADTIVVCSMTGLVVIVTGYWNSGLQGSELTLTAFESGMGSVARALIALSIFLFGLTTSTGWFTYYSVILKHWLKGNQKVLKVAEKVFIFGTPLWGLLVTVLTLYGNGTPAQLWVIADFTTVFPTFVNVATLFLLSGTFIKLLKDYKARYMGIGEVDKDLALFYEDKKAKENK</sequence>
<keyword evidence="7 8" id="KW-0472">Membrane</keyword>
<dbReference type="PRINTS" id="PR00175">
    <property type="entry name" value="NAALASMPORT"/>
</dbReference>
<evidence type="ECO:0000256" key="7">
    <source>
        <dbReference type="ARBA" id="ARBA00023136"/>
    </source>
</evidence>
<name>A0ABV1AIK9_9FIRM</name>
<evidence type="ECO:0000256" key="1">
    <source>
        <dbReference type="ARBA" id="ARBA00004651"/>
    </source>
</evidence>
<accession>A0ABV1AIK9</accession>
<feature type="transmembrane region" description="Helical" evidence="8">
    <location>
        <begin position="218"/>
        <end position="236"/>
    </location>
</feature>
<keyword evidence="10" id="KW-1185">Reference proteome</keyword>
<keyword evidence="5 8" id="KW-0812">Transmembrane</keyword>
<feature type="transmembrane region" description="Helical" evidence="8">
    <location>
        <begin position="435"/>
        <end position="453"/>
    </location>
</feature>
<comment type="similarity">
    <text evidence="2 8">Belongs to the alanine or glycine:cation symporter (AGCS) (TC 2.A.25) family.</text>
</comment>
<feature type="transmembrane region" description="Helical" evidence="8">
    <location>
        <begin position="242"/>
        <end position="266"/>
    </location>
</feature>
<evidence type="ECO:0000313" key="10">
    <source>
        <dbReference type="Proteomes" id="UP001446032"/>
    </source>
</evidence>
<keyword evidence="3 8" id="KW-0813">Transport</keyword>
<dbReference type="InterPro" id="IPR001463">
    <property type="entry name" value="Na/Ala_symport"/>
</dbReference>